<keyword evidence="4" id="KW-1185">Reference proteome</keyword>
<dbReference type="Pfam" id="PF14365">
    <property type="entry name" value="Neprosin_AP"/>
    <property type="match status" value="1"/>
</dbReference>
<dbReference type="PANTHER" id="PTHR31589:SF223">
    <property type="entry name" value="PROTEIN, PUTATIVE (DUF239)-RELATED"/>
    <property type="match status" value="1"/>
</dbReference>
<evidence type="ECO:0000313" key="3">
    <source>
        <dbReference type="EMBL" id="OTG03766.1"/>
    </source>
</evidence>
<accession>A0A251SZQ3</accession>
<feature type="domain" description="Neprosin PEP catalytic" evidence="2">
    <location>
        <begin position="156"/>
        <end position="432"/>
    </location>
</feature>
<dbReference type="Pfam" id="PF03080">
    <property type="entry name" value="Neprosin"/>
    <property type="match status" value="1"/>
</dbReference>
<sequence length="432" mass="48632">MMSNYCRDICAIIFVFVLVSLLSPVFSSKDFREENDSSMPAGDKLKDMELINAYLRKINKPFVKSFKSPDGDVIDCVFFHLQPAFDIPELREKMSFSLPELPKGHDHIAGNNLEIKQLWNSNGESCPNGTIPIRRTSASDIISISKLGKKYSIKDIPANPDHEHAIGFVHNEEFYGAKAVLNVWKPDVIGNDFSLSQIWVLSNFPGRPANSIEAGWQITPNKHKDGLPRLFTYWTKHKGIKHFLLNNYCFSSITTYILKLQPNGYRSGCYNMICPGFVQTSRTVSLGAVIGPISTYNGEQYDVAFMIWKDPKSENWWLKVGNEVIGYWPASLFTDLRNHATLIEYGGEVYSGSSGKHTSTQMGSGHFPDEGLGKAAYARNLEVIDRYNNLNPVSNLILFADKPNCYGVTKGYSDVWHNYIYFGGPGYNPKCL</sequence>
<feature type="signal peptide" evidence="1">
    <location>
        <begin position="1"/>
        <end position="27"/>
    </location>
</feature>
<dbReference type="PROSITE" id="PS52045">
    <property type="entry name" value="NEPROSIN_PEP_CD"/>
    <property type="match status" value="1"/>
</dbReference>
<dbReference type="STRING" id="4232.A0A251SZQ3"/>
<evidence type="ECO:0000313" key="4">
    <source>
        <dbReference type="Proteomes" id="UP000215914"/>
    </source>
</evidence>
<name>A0A251SZQ3_HELAN</name>
<dbReference type="InterPro" id="IPR004314">
    <property type="entry name" value="Neprosin"/>
</dbReference>
<dbReference type="InterPro" id="IPR025521">
    <property type="entry name" value="Neprosin_propep"/>
</dbReference>
<feature type="chain" id="PRO_5011993065" description="Neprosin PEP catalytic domain-containing protein" evidence="1">
    <location>
        <begin position="28"/>
        <end position="432"/>
    </location>
</feature>
<dbReference type="Proteomes" id="UP000215914">
    <property type="component" value="Chromosome 12"/>
</dbReference>
<dbReference type="Gene3D" id="3.90.1320.10">
    <property type="entry name" value="Outer-capsid protein sigma 3, large lobe"/>
    <property type="match status" value="1"/>
</dbReference>
<dbReference type="PANTHER" id="PTHR31589">
    <property type="entry name" value="PROTEIN, PUTATIVE (DUF239)-RELATED-RELATED"/>
    <property type="match status" value="1"/>
</dbReference>
<keyword evidence="1" id="KW-0732">Signal</keyword>
<proteinExistence type="predicted"/>
<organism evidence="3 4">
    <name type="scientific">Helianthus annuus</name>
    <name type="common">Common sunflower</name>
    <dbReference type="NCBI Taxonomy" id="4232"/>
    <lineage>
        <taxon>Eukaryota</taxon>
        <taxon>Viridiplantae</taxon>
        <taxon>Streptophyta</taxon>
        <taxon>Embryophyta</taxon>
        <taxon>Tracheophyta</taxon>
        <taxon>Spermatophyta</taxon>
        <taxon>Magnoliopsida</taxon>
        <taxon>eudicotyledons</taxon>
        <taxon>Gunneridae</taxon>
        <taxon>Pentapetalae</taxon>
        <taxon>asterids</taxon>
        <taxon>campanulids</taxon>
        <taxon>Asterales</taxon>
        <taxon>Asteraceae</taxon>
        <taxon>Asteroideae</taxon>
        <taxon>Heliantheae alliance</taxon>
        <taxon>Heliantheae</taxon>
        <taxon>Helianthus</taxon>
    </lineage>
</organism>
<evidence type="ECO:0000256" key="1">
    <source>
        <dbReference type="SAM" id="SignalP"/>
    </source>
</evidence>
<dbReference type="InterPro" id="IPR053168">
    <property type="entry name" value="Glutamic_endopeptidase"/>
</dbReference>
<protein>
    <recommendedName>
        <fullName evidence="2">Neprosin PEP catalytic domain-containing protein</fullName>
    </recommendedName>
</protein>
<evidence type="ECO:0000259" key="2">
    <source>
        <dbReference type="PROSITE" id="PS52045"/>
    </source>
</evidence>
<reference evidence="4" key="1">
    <citation type="journal article" date="2017" name="Nature">
        <title>The sunflower genome provides insights into oil metabolism, flowering and Asterid evolution.</title>
        <authorList>
            <person name="Badouin H."/>
            <person name="Gouzy J."/>
            <person name="Grassa C.J."/>
            <person name="Murat F."/>
            <person name="Staton S.E."/>
            <person name="Cottret L."/>
            <person name="Lelandais-Briere C."/>
            <person name="Owens G.L."/>
            <person name="Carrere S."/>
            <person name="Mayjonade B."/>
            <person name="Legrand L."/>
            <person name="Gill N."/>
            <person name="Kane N.C."/>
            <person name="Bowers J.E."/>
            <person name="Hubner S."/>
            <person name="Bellec A."/>
            <person name="Berard A."/>
            <person name="Berges H."/>
            <person name="Blanchet N."/>
            <person name="Boniface M.C."/>
            <person name="Brunel D."/>
            <person name="Catrice O."/>
            <person name="Chaidir N."/>
            <person name="Claudel C."/>
            <person name="Donnadieu C."/>
            <person name="Faraut T."/>
            <person name="Fievet G."/>
            <person name="Helmstetter N."/>
            <person name="King M."/>
            <person name="Knapp S.J."/>
            <person name="Lai Z."/>
            <person name="Le Paslier M.C."/>
            <person name="Lippi Y."/>
            <person name="Lorenzon L."/>
            <person name="Mandel J.R."/>
            <person name="Marage G."/>
            <person name="Marchand G."/>
            <person name="Marquand E."/>
            <person name="Bret-Mestries E."/>
            <person name="Morien E."/>
            <person name="Nambeesan S."/>
            <person name="Nguyen T."/>
            <person name="Pegot-Espagnet P."/>
            <person name="Pouilly N."/>
            <person name="Raftis F."/>
            <person name="Sallet E."/>
            <person name="Schiex T."/>
            <person name="Thomas J."/>
            <person name="Vandecasteele C."/>
            <person name="Vares D."/>
            <person name="Vear F."/>
            <person name="Vautrin S."/>
            <person name="Crespi M."/>
            <person name="Mangin B."/>
            <person name="Burke J.M."/>
            <person name="Salse J."/>
            <person name="Munos S."/>
            <person name="Vincourt P."/>
            <person name="Rieseberg L.H."/>
            <person name="Langlade N.B."/>
        </authorList>
    </citation>
    <scope>NUCLEOTIDE SEQUENCE [LARGE SCALE GENOMIC DNA]</scope>
    <source>
        <strain evidence="4">cv. SF193</strain>
    </source>
</reference>
<dbReference type="InParanoid" id="A0A251SZQ3"/>
<gene>
    <name evidence="3" type="ORF">HannXRQ_Chr12g0354951</name>
</gene>
<dbReference type="AlphaFoldDB" id="A0A251SZQ3"/>
<dbReference type="EMBL" id="CM007901">
    <property type="protein sequence ID" value="OTG03766.1"/>
    <property type="molecule type" value="Genomic_DNA"/>
</dbReference>